<name>A0A2K3E3Q1_CHLRE</name>
<feature type="compositionally biased region" description="Low complexity" evidence="11">
    <location>
        <begin position="1155"/>
        <end position="1164"/>
    </location>
</feature>
<evidence type="ECO:0000256" key="6">
    <source>
        <dbReference type="ARBA" id="ARBA00022777"/>
    </source>
</evidence>
<dbReference type="GeneID" id="5720525"/>
<dbReference type="GO" id="GO:0005737">
    <property type="term" value="C:cytoplasm"/>
    <property type="evidence" value="ECO:0000318"/>
    <property type="project" value="GO_Central"/>
</dbReference>
<comment type="similarity">
    <text evidence="1">Belongs to the protein kinase superfamily. CMGC Ser/Thr protein kinase family. MNB/DYRK subfamily.</text>
</comment>
<dbReference type="InterPro" id="IPR011009">
    <property type="entry name" value="Kinase-like_dom_sf"/>
</dbReference>
<dbReference type="EC" id="2.7.12.1" evidence="2"/>
<dbReference type="KEGG" id="cre:CHLRE_02g146500v5"/>
<evidence type="ECO:0000256" key="5">
    <source>
        <dbReference type="ARBA" id="ARBA00022741"/>
    </source>
</evidence>
<evidence type="ECO:0000256" key="4">
    <source>
        <dbReference type="ARBA" id="ARBA00022679"/>
    </source>
</evidence>
<evidence type="ECO:0000256" key="1">
    <source>
        <dbReference type="ARBA" id="ARBA00008867"/>
    </source>
</evidence>
<feature type="compositionally biased region" description="Low complexity" evidence="11">
    <location>
        <begin position="86"/>
        <end position="107"/>
    </location>
</feature>
<feature type="compositionally biased region" description="Polar residues" evidence="11">
    <location>
        <begin position="1109"/>
        <end position="1119"/>
    </location>
</feature>
<dbReference type="SUPFAM" id="SSF56112">
    <property type="entry name" value="Protein kinase-like (PK-like)"/>
    <property type="match status" value="1"/>
</dbReference>
<dbReference type="GO" id="GO:0005856">
    <property type="term" value="C:cytoskeleton"/>
    <property type="evidence" value="ECO:0000318"/>
    <property type="project" value="GO_Central"/>
</dbReference>
<feature type="region of interest" description="Disordered" evidence="11">
    <location>
        <begin position="166"/>
        <end position="191"/>
    </location>
</feature>
<feature type="region of interest" description="Disordered" evidence="11">
    <location>
        <begin position="21"/>
        <end position="58"/>
    </location>
</feature>
<dbReference type="Gene3D" id="3.30.200.20">
    <property type="entry name" value="Phosphorylase Kinase, domain 1"/>
    <property type="match status" value="1"/>
</dbReference>
<feature type="compositionally biased region" description="Polar residues" evidence="11">
    <location>
        <begin position="776"/>
        <end position="788"/>
    </location>
</feature>
<evidence type="ECO:0000313" key="13">
    <source>
        <dbReference type="EMBL" id="PNW87412.1"/>
    </source>
</evidence>
<keyword evidence="7" id="KW-0067">ATP-binding</keyword>
<dbReference type="GO" id="GO:0004674">
    <property type="term" value="F:protein serine/threonine kinase activity"/>
    <property type="evidence" value="ECO:0000318"/>
    <property type="project" value="GO_Central"/>
</dbReference>
<evidence type="ECO:0000256" key="8">
    <source>
        <dbReference type="ARBA" id="ARBA00049003"/>
    </source>
</evidence>
<dbReference type="InterPro" id="IPR050494">
    <property type="entry name" value="Ser_Thr_dual-spec_kinase"/>
</dbReference>
<evidence type="ECO:0000256" key="7">
    <source>
        <dbReference type="ARBA" id="ARBA00022840"/>
    </source>
</evidence>
<proteinExistence type="inferred from homology"/>
<feature type="region of interest" description="Disordered" evidence="11">
    <location>
        <begin position="1001"/>
        <end position="1041"/>
    </location>
</feature>
<evidence type="ECO:0000256" key="11">
    <source>
        <dbReference type="SAM" id="MobiDB-lite"/>
    </source>
</evidence>
<feature type="compositionally biased region" description="Polar residues" evidence="11">
    <location>
        <begin position="291"/>
        <end position="300"/>
    </location>
</feature>
<feature type="compositionally biased region" description="Gly residues" evidence="11">
    <location>
        <begin position="1165"/>
        <end position="1178"/>
    </location>
</feature>
<sequence length="1239" mass="122775">MPAVAGKPVLPTLNLAKVKQSHDDALGGPPTSSRIHRGGGGEGVGITDGVGGSTARGSYREGYSHGSAAGATGNHSNAGASYLRQSLSSSQGARGAGAASGSSTARGGQLGTPGRQPQYGAAEGSSYAVRSSLSYQNTVGGGGGGGGSASASQALLAAQLSSQRAVLTSSHGRSGGHGAAGSGAGAGAGAGAGQGVGSSAANIAAAAAAAAAVSLQAQQQYAHALATPRGHYGSTAASASHMHLSGSGAPASGATQAAAAAAAAGTGAIQGSRAAYQAAGAPPTTSASTAQRHQQLTQQPEQHRRRESSGAEAAAVAVSTAALAHSASGYGARPPVGAAAAAAAAAHYTASGNTTSAANAASGAAATATHTSTATAAASSTAAATAAAATTATAAAVTWESGYITPAQALSRYAEYMTPYEHSEVLEYQQVYFVGRSSAQKVNGNPHAGGRSNFGYDDERGDYVVVLHDHMAYRYEVLSVMGRGSFGQVLKVHDFKTNTLRAVKVIRNKKRFHQQALVELRVLQHIRDADPEDRQNCVHIGEHFYFRGHLCISFELLSVNLYDFIKQNNFMGLSLGLIRRFAHQILISLRYMKSLRLIHCDLKPENILLRQPNRSAIKVIDFGSSCYIEERVYTYIQSRFYRSPEVILGCAYGVEIDMWSLGCILAELFTGYPLFPGEDEVEQLACMMEVVGLPPVSLLEAASRRKLFFDSAGNPRLQPNSQGRTRMPGTKTLQGLLKCNDPGFLDLLEKCLRWDPATRITPEQALQHVWIMDANPSPTSRNNPLQQQGGNSNSNSNSGGVAVAAAGAAGVASTEKGSVAHLPPNSAAAVAAALQREKAAAQAAAAAAGAGKPHVAAAAAVAQGVSRAQLTDSAMGHHAGGGSGSGGTGPGASSGALGGIGAVSGSRRTGKPGAGEATVPADHSAGGGAAEAYSGYSGGAAANVRASAGHQPRPVSGRVNVLPAAEVHVAGLGSTVLTSAPPPPPMVPALDFSALRASAGAAGGGGTAAAADESAPLPASRTHYQPAGMHEQQQQQAMPAALHHLRSEGTALQPTLHSPRSAAAPNRTGGGAAAAGSSSGTASASRASLVSSTGPGSGGPAGGSGVQGYLQSSIGSPPTSAGGVGGVPPPLQHNGSQSAAQAAAAVGGGAGGMAPRGPTAAAMGVPGGGAGEAAGSGGHTSRRASAMYASGPTSAGSAGAAAHAHVEGYDVSGGHGGGGVGLGAAGGTKYLPTLATSRR</sequence>
<keyword evidence="6" id="KW-0418">Kinase</keyword>
<comment type="catalytic activity">
    <reaction evidence="8">
        <text>L-seryl-[protein] + ATP = O-phospho-L-seryl-[protein] + ADP + H(+)</text>
        <dbReference type="Rhea" id="RHEA:17989"/>
        <dbReference type="Rhea" id="RHEA-COMP:9863"/>
        <dbReference type="Rhea" id="RHEA-COMP:11604"/>
        <dbReference type="ChEBI" id="CHEBI:15378"/>
        <dbReference type="ChEBI" id="CHEBI:29999"/>
        <dbReference type="ChEBI" id="CHEBI:30616"/>
        <dbReference type="ChEBI" id="CHEBI:83421"/>
        <dbReference type="ChEBI" id="CHEBI:456216"/>
        <dbReference type="EC" id="2.7.12.1"/>
    </reaction>
</comment>
<dbReference type="PROSITE" id="PS00108">
    <property type="entry name" value="PROTEIN_KINASE_ST"/>
    <property type="match status" value="1"/>
</dbReference>
<dbReference type="Pfam" id="PF00069">
    <property type="entry name" value="Pkinase"/>
    <property type="match status" value="1"/>
</dbReference>
<comment type="catalytic activity">
    <reaction evidence="9">
        <text>L-threonyl-[protein] + ATP = O-phospho-L-threonyl-[protein] + ADP + H(+)</text>
        <dbReference type="Rhea" id="RHEA:46608"/>
        <dbReference type="Rhea" id="RHEA-COMP:11060"/>
        <dbReference type="Rhea" id="RHEA-COMP:11605"/>
        <dbReference type="ChEBI" id="CHEBI:15378"/>
        <dbReference type="ChEBI" id="CHEBI:30013"/>
        <dbReference type="ChEBI" id="CHEBI:30616"/>
        <dbReference type="ChEBI" id="CHEBI:61977"/>
        <dbReference type="ChEBI" id="CHEBI:456216"/>
        <dbReference type="EC" id="2.7.12.1"/>
    </reaction>
</comment>
<feature type="compositionally biased region" description="Low complexity" evidence="11">
    <location>
        <begin position="1008"/>
        <end position="1020"/>
    </location>
</feature>
<dbReference type="GO" id="GO:0004712">
    <property type="term" value="F:protein serine/threonine/tyrosine kinase activity"/>
    <property type="evidence" value="ECO:0007669"/>
    <property type="project" value="UniProtKB-EC"/>
</dbReference>
<feature type="domain" description="Protein kinase" evidence="12">
    <location>
        <begin position="475"/>
        <end position="771"/>
    </location>
</feature>
<dbReference type="EMBL" id="CM008963">
    <property type="protein sequence ID" value="PNW87412.1"/>
    <property type="molecule type" value="Genomic_DNA"/>
</dbReference>
<dbReference type="STRING" id="3055.A0A2K3E3Q1"/>
<dbReference type="SMART" id="SM00220">
    <property type="entry name" value="S_TKc"/>
    <property type="match status" value="1"/>
</dbReference>
<keyword evidence="3" id="KW-0723">Serine/threonine-protein kinase</keyword>
<dbReference type="InterPro" id="IPR042521">
    <property type="entry name" value="DYRK"/>
</dbReference>
<dbReference type="FunFam" id="1.10.510.10:FF:000112">
    <property type="entry name" value="Putative dual specificity tyrosine-phosphorylation-regulated kinase 2"/>
    <property type="match status" value="1"/>
</dbReference>
<organism evidence="13 14">
    <name type="scientific">Chlamydomonas reinhardtii</name>
    <name type="common">Chlamydomonas smithii</name>
    <dbReference type="NCBI Taxonomy" id="3055"/>
    <lineage>
        <taxon>Eukaryota</taxon>
        <taxon>Viridiplantae</taxon>
        <taxon>Chlorophyta</taxon>
        <taxon>core chlorophytes</taxon>
        <taxon>Chlorophyceae</taxon>
        <taxon>CS clade</taxon>
        <taxon>Chlamydomonadales</taxon>
        <taxon>Chlamydomonadaceae</taxon>
        <taxon>Chlamydomonas</taxon>
    </lineage>
</organism>
<dbReference type="OrthoDB" id="9332038at2759"/>
<dbReference type="RefSeq" id="XP_042927710.1">
    <property type="nucleotide sequence ID" value="XM_043060321.1"/>
</dbReference>
<dbReference type="PROSITE" id="PS50011">
    <property type="entry name" value="PROTEIN_KINASE_DOM"/>
    <property type="match status" value="1"/>
</dbReference>
<dbReference type="ExpressionAtlas" id="A0A2K3E3Q1">
    <property type="expression patterns" value="baseline and differential"/>
</dbReference>
<feature type="compositionally biased region" description="Gly residues" evidence="11">
    <location>
        <begin position="38"/>
        <end position="54"/>
    </location>
</feature>
<evidence type="ECO:0000259" key="12">
    <source>
        <dbReference type="PROSITE" id="PS50011"/>
    </source>
</evidence>
<evidence type="ECO:0000256" key="9">
    <source>
        <dbReference type="ARBA" id="ARBA00049308"/>
    </source>
</evidence>
<feature type="compositionally biased region" description="Gly residues" evidence="11">
    <location>
        <begin position="878"/>
        <end position="902"/>
    </location>
</feature>
<feature type="region of interest" description="Disordered" evidence="11">
    <location>
        <begin position="774"/>
        <end position="799"/>
    </location>
</feature>
<dbReference type="InParanoid" id="A0A2K3E3Q1"/>
<dbReference type="InterPro" id="IPR000719">
    <property type="entry name" value="Prot_kinase_dom"/>
</dbReference>
<dbReference type="PANTHER" id="PTHR24058">
    <property type="entry name" value="DUAL SPECIFICITY PROTEIN KINASE"/>
    <property type="match status" value="1"/>
</dbReference>
<feature type="compositionally biased region" description="Low complexity" evidence="11">
    <location>
        <begin position="789"/>
        <end position="799"/>
    </location>
</feature>
<evidence type="ECO:0000256" key="10">
    <source>
        <dbReference type="ARBA" id="ARBA00051680"/>
    </source>
</evidence>
<feature type="compositionally biased region" description="Low complexity" evidence="11">
    <location>
        <begin position="1135"/>
        <end position="1145"/>
    </location>
</feature>
<feature type="compositionally biased region" description="Low complexity" evidence="11">
    <location>
        <begin position="1074"/>
        <end position="1094"/>
    </location>
</feature>
<evidence type="ECO:0000256" key="3">
    <source>
        <dbReference type="ARBA" id="ARBA00022527"/>
    </source>
</evidence>
<keyword evidence="14" id="KW-1185">Reference proteome</keyword>
<feature type="compositionally biased region" description="Gly residues" evidence="11">
    <location>
        <begin position="1095"/>
        <end position="1106"/>
    </location>
</feature>
<dbReference type="Gramene" id="PNW87412">
    <property type="protein sequence ID" value="PNW87412"/>
    <property type="gene ID" value="CHLRE_02g146500v5"/>
</dbReference>
<feature type="region of interest" description="Disordered" evidence="11">
    <location>
        <begin position="233"/>
        <end position="252"/>
    </location>
</feature>
<reference evidence="13 14" key="1">
    <citation type="journal article" date="2007" name="Science">
        <title>The Chlamydomonas genome reveals the evolution of key animal and plant functions.</title>
        <authorList>
            <person name="Merchant S.S."/>
            <person name="Prochnik S.E."/>
            <person name="Vallon O."/>
            <person name="Harris E.H."/>
            <person name="Karpowicz S.J."/>
            <person name="Witman G.B."/>
            <person name="Terry A."/>
            <person name="Salamov A."/>
            <person name="Fritz-Laylin L.K."/>
            <person name="Marechal-Drouard L."/>
            <person name="Marshall W.F."/>
            <person name="Qu L.H."/>
            <person name="Nelson D.R."/>
            <person name="Sanderfoot A.A."/>
            <person name="Spalding M.H."/>
            <person name="Kapitonov V.V."/>
            <person name="Ren Q."/>
            <person name="Ferris P."/>
            <person name="Lindquist E."/>
            <person name="Shapiro H."/>
            <person name="Lucas S.M."/>
            <person name="Grimwood J."/>
            <person name="Schmutz J."/>
            <person name="Cardol P."/>
            <person name="Cerutti H."/>
            <person name="Chanfreau G."/>
            <person name="Chen C.L."/>
            <person name="Cognat V."/>
            <person name="Croft M.T."/>
            <person name="Dent R."/>
            <person name="Dutcher S."/>
            <person name="Fernandez E."/>
            <person name="Fukuzawa H."/>
            <person name="Gonzalez-Ballester D."/>
            <person name="Gonzalez-Halphen D."/>
            <person name="Hallmann A."/>
            <person name="Hanikenne M."/>
            <person name="Hippler M."/>
            <person name="Inwood W."/>
            <person name="Jabbari K."/>
            <person name="Kalanon M."/>
            <person name="Kuras R."/>
            <person name="Lefebvre P.A."/>
            <person name="Lemaire S.D."/>
            <person name="Lobanov A.V."/>
            <person name="Lohr M."/>
            <person name="Manuell A."/>
            <person name="Meier I."/>
            <person name="Mets L."/>
            <person name="Mittag M."/>
            <person name="Mittelmeier T."/>
            <person name="Moroney J.V."/>
            <person name="Moseley J."/>
            <person name="Napoli C."/>
            <person name="Nedelcu A.M."/>
            <person name="Niyogi K."/>
            <person name="Novoselov S.V."/>
            <person name="Paulsen I.T."/>
            <person name="Pazour G."/>
            <person name="Purton S."/>
            <person name="Ral J.P."/>
            <person name="Riano-Pachon D.M."/>
            <person name="Riekhof W."/>
            <person name="Rymarquis L."/>
            <person name="Schroda M."/>
            <person name="Stern D."/>
            <person name="Umen J."/>
            <person name="Willows R."/>
            <person name="Wilson N."/>
            <person name="Zimmer S.L."/>
            <person name="Allmer J."/>
            <person name="Balk J."/>
            <person name="Bisova K."/>
            <person name="Chen C.J."/>
            <person name="Elias M."/>
            <person name="Gendler K."/>
            <person name="Hauser C."/>
            <person name="Lamb M.R."/>
            <person name="Ledford H."/>
            <person name="Long J.C."/>
            <person name="Minagawa J."/>
            <person name="Page M.D."/>
            <person name="Pan J."/>
            <person name="Pootakham W."/>
            <person name="Roje S."/>
            <person name="Rose A."/>
            <person name="Stahlberg E."/>
            <person name="Terauchi A.M."/>
            <person name="Yang P."/>
            <person name="Ball S."/>
            <person name="Bowler C."/>
            <person name="Dieckmann C.L."/>
            <person name="Gladyshev V.N."/>
            <person name="Green P."/>
            <person name="Jorgensen R."/>
            <person name="Mayfield S."/>
            <person name="Mueller-Roeber B."/>
            <person name="Rajamani S."/>
            <person name="Sayre R.T."/>
            <person name="Brokstein P."/>
            <person name="Dubchak I."/>
            <person name="Goodstein D."/>
            <person name="Hornick L."/>
            <person name="Huang Y.W."/>
            <person name="Jhaveri J."/>
            <person name="Luo Y."/>
            <person name="Martinez D."/>
            <person name="Ngau W.C."/>
            <person name="Otillar B."/>
            <person name="Poliakov A."/>
            <person name="Porter A."/>
            <person name="Szajkowski L."/>
            <person name="Werner G."/>
            <person name="Zhou K."/>
            <person name="Grigoriev I.V."/>
            <person name="Rokhsar D.S."/>
            <person name="Grossman A.R."/>
        </authorList>
    </citation>
    <scope>NUCLEOTIDE SEQUENCE [LARGE SCALE GENOMIC DNA]</scope>
    <source>
        <strain evidence="14">CC-503</strain>
    </source>
</reference>
<feature type="compositionally biased region" description="Gly residues" evidence="11">
    <location>
        <begin position="173"/>
        <end position="191"/>
    </location>
</feature>
<dbReference type="PaxDb" id="3055-EDP02163"/>
<dbReference type="Proteomes" id="UP000006906">
    <property type="component" value="Chromosome 2"/>
</dbReference>
<dbReference type="GO" id="GO:0005524">
    <property type="term" value="F:ATP binding"/>
    <property type="evidence" value="ECO:0007669"/>
    <property type="project" value="UniProtKB-KW"/>
</dbReference>
<dbReference type="Gene3D" id="1.10.510.10">
    <property type="entry name" value="Transferase(Phosphotransferase) domain 1"/>
    <property type="match status" value="1"/>
</dbReference>
<protein>
    <recommendedName>
        <fullName evidence="2">dual-specificity kinase</fullName>
        <ecNumber evidence="2">2.7.12.1</ecNumber>
    </recommendedName>
</protein>
<dbReference type="AlphaFoldDB" id="A0A2K3E3Q1"/>
<evidence type="ECO:0000313" key="14">
    <source>
        <dbReference type="Proteomes" id="UP000006906"/>
    </source>
</evidence>
<comment type="catalytic activity">
    <reaction evidence="10">
        <text>L-tyrosyl-[protein] + ATP = O-phospho-L-tyrosyl-[protein] + ADP + H(+)</text>
        <dbReference type="Rhea" id="RHEA:10596"/>
        <dbReference type="Rhea" id="RHEA-COMP:10136"/>
        <dbReference type="Rhea" id="RHEA-COMP:20101"/>
        <dbReference type="ChEBI" id="CHEBI:15378"/>
        <dbReference type="ChEBI" id="CHEBI:30616"/>
        <dbReference type="ChEBI" id="CHEBI:46858"/>
        <dbReference type="ChEBI" id="CHEBI:61978"/>
        <dbReference type="ChEBI" id="CHEBI:456216"/>
        <dbReference type="EC" id="2.7.12.1"/>
    </reaction>
</comment>
<evidence type="ECO:0000256" key="2">
    <source>
        <dbReference type="ARBA" id="ARBA00013203"/>
    </source>
</evidence>
<dbReference type="CDD" id="cd14210">
    <property type="entry name" value="PKc_DYRK"/>
    <property type="match status" value="1"/>
</dbReference>
<dbReference type="Gene3D" id="3.30.10.30">
    <property type="entry name" value="DYRK"/>
    <property type="match status" value="1"/>
</dbReference>
<dbReference type="PANTHER" id="PTHR24058:SF22">
    <property type="entry name" value="DUAL SPECIFICITY TYROSINE-PHOSPHORYLATION-REGULATED KINASE 4"/>
    <property type="match status" value="1"/>
</dbReference>
<feature type="region of interest" description="Disordered" evidence="11">
    <location>
        <begin position="873"/>
        <end position="926"/>
    </location>
</feature>
<dbReference type="InterPro" id="IPR008271">
    <property type="entry name" value="Ser/Thr_kinase_AS"/>
</dbReference>
<feature type="compositionally biased region" description="Low complexity" evidence="11">
    <location>
        <begin position="274"/>
        <end position="290"/>
    </location>
</feature>
<keyword evidence="5" id="KW-0547">Nucleotide-binding</keyword>
<keyword evidence="4" id="KW-0808">Transferase</keyword>
<feature type="region of interest" description="Disordered" evidence="11">
    <location>
        <begin position="274"/>
        <end position="313"/>
    </location>
</feature>
<feature type="region of interest" description="Disordered" evidence="11">
    <location>
        <begin position="86"/>
        <end position="125"/>
    </location>
</feature>
<accession>A0A2K3E3Q1</accession>
<gene>
    <name evidence="13" type="ORF">CHLRE_02g146500v5</name>
</gene>
<feature type="region of interest" description="Disordered" evidence="11">
    <location>
        <begin position="1054"/>
        <end position="1198"/>
    </location>
</feature>